<proteinExistence type="inferred from homology"/>
<keyword evidence="4" id="KW-1185">Reference proteome</keyword>
<sequence length="144" mass="15499">MSESGFDLGFDDASQAGVYQVDAADVPALAAAARDAGLLVRRIDLAGCRDKQTLLLRIATMLDVPGGRGGNWDALMDALRDLEWLPAPGYMLLFEAAGQLQSARADELQTLLGLLQEASHWWAEAEVPFWAFVALESPVSAHDS</sequence>
<evidence type="ECO:0000313" key="3">
    <source>
        <dbReference type="EMBL" id="KAF1692998.1"/>
    </source>
</evidence>
<dbReference type="SUPFAM" id="SSF52038">
    <property type="entry name" value="Barstar-related"/>
    <property type="match status" value="1"/>
</dbReference>
<protein>
    <submittedName>
        <fullName evidence="3">Barnase inhibitor</fullName>
    </submittedName>
</protein>
<accession>A0ABQ6Z4L6</accession>
<organism evidence="3 4">
    <name type="scientific">Pseudoxanthomonas daejeonensis</name>
    <dbReference type="NCBI Taxonomy" id="266062"/>
    <lineage>
        <taxon>Bacteria</taxon>
        <taxon>Pseudomonadati</taxon>
        <taxon>Pseudomonadota</taxon>
        <taxon>Gammaproteobacteria</taxon>
        <taxon>Lysobacterales</taxon>
        <taxon>Lysobacteraceae</taxon>
        <taxon>Pseudoxanthomonas</taxon>
    </lineage>
</organism>
<evidence type="ECO:0000256" key="1">
    <source>
        <dbReference type="ARBA" id="ARBA00006845"/>
    </source>
</evidence>
<dbReference type="Pfam" id="PF01337">
    <property type="entry name" value="Barstar"/>
    <property type="match status" value="1"/>
</dbReference>
<comment type="similarity">
    <text evidence="1">Belongs to the barstar family.</text>
</comment>
<comment type="caution">
    <text evidence="3">The sequence shown here is derived from an EMBL/GenBank/DDBJ whole genome shotgun (WGS) entry which is preliminary data.</text>
</comment>
<evidence type="ECO:0000313" key="4">
    <source>
        <dbReference type="Proteomes" id="UP000788419"/>
    </source>
</evidence>
<dbReference type="Gene3D" id="3.30.370.10">
    <property type="entry name" value="Barstar-like"/>
    <property type="match status" value="1"/>
</dbReference>
<evidence type="ECO:0000259" key="2">
    <source>
        <dbReference type="Pfam" id="PF01337"/>
    </source>
</evidence>
<name>A0ABQ6Z4L6_9GAMM</name>
<dbReference type="EMBL" id="PDWN01000013">
    <property type="protein sequence ID" value="KAF1692998.1"/>
    <property type="molecule type" value="Genomic_DNA"/>
</dbReference>
<feature type="domain" description="Barstar (barnase inhibitor)" evidence="2">
    <location>
        <begin position="40"/>
        <end position="133"/>
    </location>
</feature>
<dbReference type="InterPro" id="IPR000468">
    <property type="entry name" value="Barstar"/>
</dbReference>
<gene>
    <name evidence="3" type="ORF">CSC65_12820</name>
</gene>
<reference evidence="3 4" key="1">
    <citation type="submission" date="2017-10" db="EMBL/GenBank/DDBJ databases">
        <title>Whole genome sequencing of members of genus Pseudoxanthomonas.</title>
        <authorList>
            <person name="Kumar S."/>
            <person name="Bansal K."/>
            <person name="Kaur A."/>
            <person name="Patil P."/>
            <person name="Sharma S."/>
            <person name="Patil P.B."/>
        </authorList>
    </citation>
    <scope>NUCLEOTIDE SEQUENCE [LARGE SCALE GENOMIC DNA]</scope>
    <source>
        <strain evidence="3 4">DSM 17801</strain>
    </source>
</reference>
<dbReference type="Proteomes" id="UP000788419">
    <property type="component" value="Unassembled WGS sequence"/>
</dbReference>
<dbReference type="RefSeq" id="WP_162410997.1">
    <property type="nucleotide sequence ID" value="NZ_PDWN01000013.1"/>
</dbReference>
<dbReference type="InterPro" id="IPR035905">
    <property type="entry name" value="Barstar-like_sf"/>
</dbReference>